<keyword evidence="6" id="KW-0695">RNA-directed DNA polymerase</keyword>
<evidence type="ECO:0000313" key="8">
    <source>
        <dbReference type="EMBL" id="CAB4010010.1"/>
    </source>
</evidence>
<comment type="caution">
    <text evidence="8">The sequence shown here is derived from an EMBL/GenBank/DDBJ whole genome shotgun (WGS) entry which is preliminary data.</text>
</comment>
<evidence type="ECO:0000313" key="9">
    <source>
        <dbReference type="Proteomes" id="UP001152795"/>
    </source>
</evidence>
<organism evidence="8 9">
    <name type="scientific">Paramuricea clavata</name>
    <name type="common">Red gorgonian</name>
    <name type="synonym">Violescent sea-whip</name>
    <dbReference type="NCBI Taxonomy" id="317549"/>
    <lineage>
        <taxon>Eukaryota</taxon>
        <taxon>Metazoa</taxon>
        <taxon>Cnidaria</taxon>
        <taxon>Anthozoa</taxon>
        <taxon>Octocorallia</taxon>
        <taxon>Malacalcyonacea</taxon>
        <taxon>Plexauridae</taxon>
        <taxon>Paramuricea</taxon>
    </lineage>
</organism>
<dbReference type="InterPro" id="IPR012337">
    <property type="entry name" value="RNaseH-like_sf"/>
</dbReference>
<protein>
    <submittedName>
        <fullName evidence="8">Integrase recombinase xerD-like</fullName>
    </submittedName>
</protein>
<reference evidence="8" key="1">
    <citation type="submission" date="2020-04" db="EMBL/GenBank/DDBJ databases">
        <authorList>
            <person name="Alioto T."/>
            <person name="Alioto T."/>
            <person name="Gomez Garrido J."/>
        </authorList>
    </citation>
    <scope>NUCLEOTIDE SEQUENCE</scope>
    <source>
        <strain evidence="8">A484AB</strain>
    </source>
</reference>
<dbReference type="GO" id="GO:0003677">
    <property type="term" value="F:DNA binding"/>
    <property type="evidence" value="ECO:0007669"/>
    <property type="project" value="InterPro"/>
</dbReference>
<evidence type="ECO:0000256" key="3">
    <source>
        <dbReference type="ARBA" id="ARBA00022722"/>
    </source>
</evidence>
<dbReference type="InterPro" id="IPR052055">
    <property type="entry name" value="Hepadnavirus_pol/RT"/>
</dbReference>
<keyword evidence="9" id="KW-1185">Reference proteome</keyword>
<feature type="domain" description="Reverse transcriptase RNase H-like" evidence="7">
    <location>
        <begin position="48"/>
        <end position="118"/>
    </location>
</feature>
<sequence length="314" mass="35527">MSVACAANWDTTFLIDDYCLQELQFWITNLKLVNARSFKESSSSNRTICSDASATACGAIILGTNHVAHRMFTQSEQETSSTYRELLAIQLAIQAFEPLLTGCKAKLFTDSQVAMKIAQIGSMKLEYHELAISIFSTRFRANIQLDLQWTPRTLNEQADYVSKLNDFDDWEVVPGIFEQIDAQLGPHTLDCFANSKNAKVSRYFSRFWNPGTTGVDAFYQDWSHEIAWVVPPISIVSRVLWFMFENKCKGTLVTPYWPSAAYWPLLVKQFVACVRTTIIIKGNVALRQRSNSKSLLGSTDWQGNVFVCSLDFSD</sequence>
<dbReference type="GO" id="GO:0016787">
    <property type="term" value="F:hydrolase activity"/>
    <property type="evidence" value="ECO:0007669"/>
    <property type="project" value="UniProtKB-KW"/>
</dbReference>
<proteinExistence type="predicted"/>
<dbReference type="SUPFAM" id="SSF53098">
    <property type="entry name" value="Ribonuclease H-like"/>
    <property type="match status" value="1"/>
</dbReference>
<dbReference type="EMBL" id="CACRXK020006651">
    <property type="protein sequence ID" value="CAB4010010.1"/>
    <property type="molecule type" value="Genomic_DNA"/>
</dbReference>
<dbReference type="GO" id="GO:0004519">
    <property type="term" value="F:endonuclease activity"/>
    <property type="evidence" value="ECO:0007669"/>
    <property type="project" value="UniProtKB-KW"/>
</dbReference>
<dbReference type="Pfam" id="PF05869">
    <property type="entry name" value="Dam"/>
    <property type="match status" value="1"/>
</dbReference>
<keyword evidence="3" id="KW-0540">Nuclease</keyword>
<keyword evidence="5" id="KW-0378">Hydrolase</keyword>
<dbReference type="OrthoDB" id="5949486at2759"/>
<evidence type="ECO:0000256" key="5">
    <source>
        <dbReference type="ARBA" id="ARBA00022801"/>
    </source>
</evidence>
<accession>A0A7D9INH5</accession>
<dbReference type="PANTHER" id="PTHR33050">
    <property type="entry name" value="REVERSE TRANSCRIPTASE DOMAIN-CONTAINING PROTEIN"/>
    <property type="match status" value="1"/>
</dbReference>
<evidence type="ECO:0000256" key="4">
    <source>
        <dbReference type="ARBA" id="ARBA00022759"/>
    </source>
</evidence>
<keyword evidence="1" id="KW-0808">Transferase</keyword>
<dbReference type="Pfam" id="PF17917">
    <property type="entry name" value="RT_RNaseH"/>
    <property type="match status" value="1"/>
</dbReference>
<dbReference type="AlphaFoldDB" id="A0A7D9INH5"/>
<evidence type="ECO:0000256" key="6">
    <source>
        <dbReference type="ARBA" id="ARBA00022918"/>
    </source>
</evidence>
<dbReference type="Gene3D" id="3.30.420.10">
    <property type="entry name" value="Ribonuclease H-like superfamily/Ribonuclease H"/>
    <property type="match status" value="1"/>
</dbReference>
<keyword evidence="4" id="KW-0255">Endonuclease</keyword>
<evidence type="ECO:0000256" key="2">
    <source>
        <dbReference type="ARBA" id="ARBA00022695"/>
    </source>
</evidence>
<dbReference type="InterPro" id="IPR008593">
    <property type="entry name" value="Dam_MeTrfase"/>
</dbReference>
<dbReference type="CDD" id="cd09275">
    <property type="entry name" value="RNase_HI_RT_DIRS1"/>
    <property type="match status" value="1"/>
</dbReference>
<dbReference type="InterPro" id="IPR041373">
    <property type="entry name" value="RT_RNaseH"/>
</dbReference>
<evidence type="ECO:0000259" key="7">
    <source>
        <dbReference type="Pfam" id="PF17917"/>
    </source>
</evidence>
<name>A0A7D9INH5_PARCT</name>
<evidence type="ECO:0000256" key="1">
    <source>
        <dbReference type="ARBA" id="ARBA00022679"/>
    </source>
</evidence>
<dbReference type="GO" id="GO:0009307">
    <property type="term" value="P:DNA restriction-modification system"/>
    <property type="evidence" value="ECO:0007669"/>
    <property type="project" value="InterPro"/>
</dbReference>
<dbReference type="GO" id="GO:0003964">
    <property type="term" value="F:RNA-directed DNA polymerase activity"/>
    <property type="evidence" value="ECO:0007669"/>
    <property type="project" value="UniProtKB-KW"/>
</dbReference>
<dbReference type="InterPro" id="IPR036397">
    <property type="entry name" value="RNaseH_sf"/>
</dbReference>
<keyword evidence="2" id="KW-0548">Nucleotidyltransferase</keyword>
<dbReference type="PANTHER" id="PTHR33050:SF7">
    <property type="entry name" value="RIBONUCLEASE H"/>
    <property type="match status" value="1"/>
</dbReference>
<gene>
    <name evidence="8" type="ORF">PACLA_8A004945</name>
</gene>
<dbReference type="Proteomes" id="UP001152795">
    <property type="component" value="Unassembled WGS sequence"/>
</dbReference>
<dbReference type="GO" id="GO:0009007">
    <property type="term" value="F:site-specific DNA-methyltransferase (adenine-specific) activity"/>
    <property type="evidence" value="ECO:0007669"/>
    <property type="project" value="InterPro"/>
</dbReference>